<keyword evidence="4" id="KW-1185">Reference proteome</keyword>
<protein>
    <submittedName>
        <fullName evidence="3">Uncharacterized protein</fullName>
    </submittedName>
</protein>
<dbReference type="Proteomes" id="UP000023152">
    <property type="component" value="Unassembled WGS sequence"/>
</dbReference>
<dbReference type="AlphaFoldDB" id="X6MZP1"/>
<keyword evidence="2" id="KW-1133">Transmembrane helix</keyword>
<reference evidence="3 4" key="1">
    <citation type="journal article" date="2013" name="Curr. Biol.">
        <title>The Genome of the Foraminiferan Reticulomyxa filosa.</title>
        <authorList>
            <person name="Glockner G."/>
            <person name="Hulsmann N."/>
            <person name="Schleicher M."/>
            <person name="Noegel A.A."/>
            <person name="Eichinger L."/>
            <person name="Gallinger C."/>
            <person name="Pawlowski J."/>
            <person name="Sierra R."/>
            <person name="Euteneuer U."/>
            <person name="Pillet L."/>
            <person name="Moustafa A."/>
            <person name="Platzer M."/>
            <person name="Groth M."/>
            <person name="Szafranski K."/>
            <person name="Schliwa M."/>
        </authorList>
    </citation>
    <scope>NUCLEOTIDE SEQUENCE [LARGE SCALE GENOMIC DNA]</scope>
</reference>
<accession>X6MZP1</accession>
<comment type="caution">
    <text evidence="3">The sequence shown here is derived from an EMBL/GenBank/DDBJ whole genome shotgun (WGS) entry which is preliminary data.</text>
</comment>
<feature type="transmembrane region" description="Helical" evidence="2">
    <location>
        <begin position="121"/>
        <end position="138"/>
    </location>
</feature>
<feature type="non-terminal residue" evidence="3">
    <location>
        <position position="228"/>
    </location>
</feature>
<name>X6MZP1_RETFI</name>
<keyword evidence="2" id="KW-0472">Membrane</keyword>
<feature type="transmembrane region" description="Helical" evidence="2">
    <location>
        <begin position="177"/>
        <end position="195"/>
    </location>
</feature>
<feature type="compositionally biased region" description="Polar residues" evidence="1">
    <location>
        <begin position="66"/>
        <end position="84"/>
    </location>
</feature>
<feature type="region of interest" description="Disordered" evidence="1">
    <location>
        <begin position="61"/>
        <end position="84"/>
    </location>
</feature>
<evidence type="ECO:0000256" key="2">
    <source>
        <dbReference type="SAM" id="Phobius"/>
    </source>
</evidence>
<gene>
    <name evidence="3" type="ORF">RFI_18116</name>
</gene>
<evidence type="ECO:0000313" key="3">
    <source>
        <dbReference type="EMBL" id="ETO19123.1"/>
    </source>
</evidence>
<evidence type="ECO:0000256" key="1">
    <source>
        <dbReference type="SAM" id="MobiDB-lite"/>
    </source>
</evidence>
<sequence length="228" mass="25775">MFMCVCQHFFATISRGSIRVPSKVCLNILQQFNLINFLKISKQFFAIKFFSFKKKMNRDNKEGRRLSTTGPVTSSSVQDSNQGYDPTGANSTSILYSLLCIIAVLAVSFNEPADAKKIHSIQYISLLIVTFAFLYFAYGLNQPTQEEEQEKQQELQQAIPLAGETGVTQEWYDQMGILLNKIATIAVAALVVWLLDSIRISSPLSVWQYMAQNAENAWLYVLSTYSHK</sequence>
<feature type="transmembrane region" description="Helical" evidence="2">
    <location>
        <begin position="93"/>
        <end position="109"/>
    </location>
</feature>
<evidence type="ECO:0000313" key="4">
    <source>
        <dbReference type="Proteomes" id="UP000023152"/>
    </source>
</evidence>
<dbReference type="EMBL" id="ASPP01014005">
    <property type="protein sequence ID" value="ETO19123.1"/>
    <property type="molecule type" value="Genomic_DNA"/>
</dbReference>
<keyword evidence="2" id="KW-0812">Transmembrane</keyword>
<organism evidence="3 4">
    <name type="scientific">Reticulomyxa filosa</name>
    <dbReference type="NCBI Taxonomy" id="46433"/>
    <lineage>
        <taxon>Eukaryota</taxon>
        <taxon>Sar</taxon>
        <taxon>Rhizaria</taxon>
        <taxon>Retaria</taxon>
        <taxon>Foraminifera</taxon>
        <taxon>Monothalamids</taxon>
        <taxon>Reticulomyxidae</taxon>
        <taxon>Reticulomyxa</taxon>
    </lineage>
</organism>
<proteinExistence type="predicted"/>